<dbReference type="RefSeq" id="WP_151700937.1">
    <property type="nucleotide sequence ID" value="NZ_CP031223.1"/>
</dbReference>
<keyword evidence="1" id="KW-0472">Membrane</keyword>
<proteinExistence type="predicted"/>
<keyword evidence="3" id="KW-1185">Reference proteome</keyword>
<keyword evidence="1" id="KW-0812">Transmembrane</keyword>
<dbReference type="EMBL" id="CP031223">
    <property type="protein sequence ID" value="QFG00047.1"/>
    <property type="molecule type" value="Genomic_DNA"/>
</dbReference>
<name>A0A5J6SPW5_9BACI</name>
<dbReference type="OrthoDB" id="2616285at2"/>
<accession>A0A5J6SPW5</accession>
<evidence type="ECO:0000313" key="3">
    <source>
        <dbReference type="Proteomes" id="UP000325517"/>
    </source>
</evidence>
<organism evidence="2 3">
    <name type="scientific">Psychrobacillus glaciei</name>
    <dbReference type="NCBI Taxonomy" id="2283160"/>
    <lineage>
        <taxon>Bacteria</taxon>
        <taxon>Bacillati</taxon>
        <taxon>Bacillota</taxon>
        <taxon>Bacilli</taxon>
        <taxon>Bacillales</taxon>
        <taxon>Bacillaceae</taxon>
        <taxon>Psychrobacillus</taxon>
    </lineage>
</organism>
<protein>
    <submittedName>
        <fullName evidence="2">Uncharacterized protein</fullName>
    </submittedName>
</protein>
<feature type="transmembrane region" description="Helical" evidence="1">
    <location>
        <begin position="6"/>
        <end position="25"/>
    </location>
</feature>
<dbReference type="KEGG" id="psyo:PB01_15110"/>
<sequence length="107" mass="12392">MSKHFLSVSIILLSIAIIFLAFQLGKSNNLTLELKDLIHTVEVRENELLTAIEVAAYLSMDVEQFNKLIKNQNFERASYTSFDTYKFIPCIQLNGERYFTKKQVVKL</sequence>
<gene>
    <name evidence="2" type="ORF">PB01_15110</name>
</gene>
<keyword evidence="1" id="KW-1133">Transmembrane helix</keyword>
<evidence type="ECO:0000313" key="2">
    <source>
        <dbReference type="EMBL" id="QFG00047.1"/>
    </source>
</evidence>
<reference evidence="2 3" key="1">
    <citation type="submission" date="2018-07" db="EMBL/GenBank/DDBJ databases">
        <title>Complete genome sequence of Psychrobacillus sp. PB01, isolated from iceberg, and comparative genome analysis of Psychrobacillus strains.</title>
        <authorList>
            <person name="Lee P.C."/>
        </authorList>
    </citation>
    <scope>NUCLEOTIDE SEQUENCE [LARGE SCALE GENOMIC DNA]</scope>
    <source>
        <strain evidence="2 3">PB01</strain>
    </source>
</reference>
<dbReference type="Proteomes" id="UP000325517">
    <property type="component" value="Chromosome"/>
</dbReference>
<evidence type="ECO:0000256" key="1">
    <source>
        <dbReference type="SAM" id="Phobius"/>
    </source>
</evidence>
<dbReference type="AlphaFoldDB" id="A0A5J6SPW5"/>